<dbReference type="Proteomes" id="UP001360560">
    <property type="component" value="Unassembled WGS sequence"/>
</dbReference>
<evidence type="ECO:0008006" key="6">
    <source>
        <dbReference type="Google" id="ProtNLM"/>
    </source>
</evidence>
<proteinExistence type="predicted"/>
<comment type="caution">
    <text evidence="4">The sequence shown here is derived from an EMBL/GenBank/DDBJ whole genome shotgun (WGS) entry which is preliminary data.</text>
</comment>
<evidence type="ECO:0000256" key="1">
    <source>
        <dbReference type="ARBA" id="ARBA00023157"/>
    </source>
</evidence>
<evidence type="ECO:0000259" key="2">
    <source>
        <dbReference type="PROSITE" id="PS51352"/>
    </source>
</evidence>
<dbReference type="InterPro" id="IPR013766">
    <property type="entry name" value="Thioredoxin_domain"/>
</dbReference>
<accession>A0AAV5QHY5</accession>
<feature type="domain" description="Thioredoxin" evidence="2">
    <location>
        <begin position="1"/>
        <end position="113"/>
    </location>
</feature>
<dbReference type="SUPFAM" id="SSF52833">
    <property type="entry name" value="Thioredoxin-like"/>
    <property type="match status" value="1"/>
</dbReference>
<dbReference type="Gene3D" id="2.60.120.470">
    <property type="entry name" value="PITH domain"/>
    <property type="match status" value="1"/>
</dbReference>
<reference evidence="4 5" key="1">
    <citation type="journal article" date="2023" name="Elife">
        <title>Identification of key yeast species and microbe-microbe interactions impacting larval growth of Drosophila in the wild.</title>
        <authorList>
            <person name="Mure A."/>
            <person name="Sugiura Y."/>
            <person name="Maeda R."/>
            <person name="Honda K."/>
            <person name="Sakurai N."/>
            <person name="Takahashi Y."/>
            <person name="Watada M."/>
            <person name="Katoh T."/>
            <person name="Gotoh A."/>
            <person name="Gotoh Y."/>
            <person name="Taniguchi I."/>
            <person name="Nakamura K."/>
            <person name="Hayashi T."/>
            <person name="Katayama T."/>
            <person name="Uemura T."/>
            <person name="Hattori Y."/>
        </authorList>
    </citation>
    <scope>NUCLEOTIDE SEQUENCE [LARGE SCALE GENOMIC DNA]</scope>
    <source>
        <strain evidence="4 5">SC-9</strain>
    </source>
</reference>
<feature type="domain" description="PITH" evidence="3">
    <location>
        <begin position="137"/>
        <end position="339"/>
    </location>
</feature>
<evidence type="ECO:0000313" key="5">
    <source>
        <dbReference type="Proteomes" id="UP001360560"/>
    </source>
</evidence>
<dbReference type="Pfam" id="PF00085">
    <property type="entry name" value="Thioredoxin"/>
    <property type="match status" value="1"/>
</dbReference>
<dbReference type="EMBL" id="BTFZ01000002">
    <property type="protein sequence ID" value="GMM34344.1"/>
    <property type="molecule type" value="Genomic_DNA"/>
</dbReference>
<organism evidence="4 5">
    <name type="scientific">Saccharomycopsis crataegensis</name>
    <dbReference type="NCBI Taxonomy" id="43959"/>
    <lineage>
        <taxon>Eukaryota</taxon>
        <taxon>Fungi</taxon>
        <taxon>Dikarya</taxon>
        <taxon>Ascomycota</taxon>
        <taxon>Saccharomycotina</taxon>
        <taxon>Saccharomycetes</taxon>
        <taxon>Saccharomycopsidaceae</taxon>
        <taxon>Saccharomycopsis</taxon>
    </lineage>
</organism>
<dbReference type="SUPFAM" id="SSF49785">
    <property type="entry name" value="Galactose-binding domain-like"/>
    <property type="match status" value="1"/>
</dbReference>
<dbReference type="Gene3D" id="3.40.30.10">
    <property type="entry name" value="Glutaredoxin"/>
    <property type="match status" value="1"/>
</dbReference>
<dbReference type="InterPro" id="IPR017937">
    <property type="entry name" value="Thioredoxin_CS"/>
</dbReference>
<name>A0AAV5QHY5_9ASCO</name>
<keyword evidence="1" id="KW-1015">Disulfide bond</keyword>
<dbReference type="RefSeq" id="XP_064851344.1">
    <property type="nucleotide sequence ID" value="XM_064995272.1"/>
</dbReference>
<sequence length="339" mass="37527">MVDKIQFVKDAADFTSYLNSNQLFISYFTASWCGPCQAIKPKVEELYSKYTNVEVAKVDLDSNQQLAQQYGITAVPTLIFFHKQKQDGQVRGANLGEIQSKFDSLSKLEPNATRNGNGTGGASSGALKKTGIYKEVGGFLPGSDYEILNGAVDFSGYEALNILPFKKSKGDSKVLVKLVDDGKEVQDSTVLTDADSQGIIYLPFLNTVKVYSLLVKLKPGNKLEFSGDSEVDEDEADELQFPKTLKIWKNLTSVISFDDANSNNNYDHVEEIDGSKISSEGNWYEIKLKFVKFQNTKSLSIFIDGDDEDNHTIIEKLIIVGISGEARAQQTLSQEEHSH</sequence>
<dbReference type="GO" id="GO:0005737">
    <property type="term" value="C:cytoplasm"/>
    <property type="evidence" value="ECO:0007669"/>
    <property type="project" value="UniProtKB-ARBA"/>
</dbReference>
<dbReference type="AlphaFoldDB" id="A0AAV5QHY5"/>
<dbReference type="CDD" id="cd02947">
    <property type="entry name" value="TRX_family"/>
    <property type="match status" value="1"/>
</dbReference>
<dbReference type="InterPro" id="IPR037047">
    <property type="entry name" value="PITH_dom_sf"/>
</dbReference>
<evidence type="ECO:0000313" key="4">
    <source>
        <dbReference type="EMBL" id="GMM34344.1"/>
    </source>
</evidence>
<dbReference type="Pfam" id="PF06201">
    <property type="entry name" value="PITH"/>
    <property type="match status" value="1"/>
</dbReference>
<dbReference type="InterPro" id="IPR008979">
    <property type="entry name" value="Galactose-bd-like_sf"/>
</dbReference>
<dbReference type="PROSITE" id="PS51352">
    <property type="entry name" value="THIOREDOXIN_2"/>
    <property type="match status" value="1"/>
</dbReference>
<dbReference type="GeneID" id="90072323"/>
<dbReference type="InterPro" id="IPR036249">
    <property type="entry name" value="Thioredoxin-like_sf"/>
</dbReference>
<protein>
    <recommendedName>
        <fullName evidence="6">Thioredoxin</fullName>
    </recommendedName>
</protein>
<dbReference type="PANTHER" id="PTHR46115">
    <property type="entry name" value="THIOREDOXIN-LIKE PROTEIN 1"/>
    <property type="match status" value="1"/>
</dbReference>
<evidence type="ECO:0000259" key="3">
    <source>
        <dbReference type="PROSITE" id="PS51532"/>
    </source>
</evidence>
<keyword evidence="5" id="KW-1185">Reference proteome</keyword>
<dbReference type="PROSITE" id="PS51532">
    <property type="entry name" value="PITH"/>
    <property type="match status" value="1"/>
</dbReference>
<gene>
    <name evidence="4" type="ORF">DASC09_016690</name>
</gene>
<dbReference type="InterPro" id="IPR010400">
    <property type="entry name" value="PITH_dom"/>
</dbReference>
<dbReference type="PROSITE" id="PS00194">
    <property type="entry name" value="THIOREDOXIN_1"/>
    <property type="match status" value="1"/>
</dbReference>